<dbReference type="RefSeq" id="XP_030635321.1">
    <property type="nucleotide sequence ID" value="XM_030779461.1"/>
</dbReference>
<evidence type="ECO:0000313" key="2">
    <source>
        <dbReference type="Proteomes" id="UP000504632"/>
    </source>
</evidence>
<accession>A0A6J2VVX5</accession>
<name>A0A6J2VVX5_CHACN</name>
<dbReference type="OrthoDB" id="9942506at2759"/>
<gene>
    <name evidence="3" type="primary">LOC115816507</name>
</gene>
<dbReference type="PANTHER" id="PTHR10697:SF5">
    <property type="entry name" value="EPENDYMIN-RELATED"/>
    <property type="match status" value="1"/>
</dbReference>
<dbReference type="Pfam" id="PF00811">
    <property type="entry name" value="Ependymin"/>
    <property type="match status" value="1"/>
</dbReference>
<feature type="non-terminal residue" evidence="3">
    <location>
        <position position="1"/>
    </location>
</feature>
<dbReference type="PRINTS" id="PR00317">
    <property type="entry name" value="EPENDYMIN"/>
</dbReference>
<protein>
    <submittedName>
        <fullName evidence="3">Ependymin-like</fullName>
    </submittedName>
</protein>
<keyword evidence="2" id="KW-1185">Reference proteome</keyword>
<organism evidence="2 3">
    <name type="scientific">Chanos chanos</name>
    <name type="common">Milkfish</name>
    <name type="synonym">Mugil chanos</name>
    <dbReference type="NCBI Taxonomy" id="29144"/>
    <lineage>
        <taxon>Eukaryota</taxon>
        <taxon>Metazoa</taxon>
        <taxon>Chordata</taxon>
        <taxon>Craniata</taxon>
        <taxon>Vertebrata</taxon>
        <taxon>Euteleostomi</taxon>
        <taxon>Actinopterygii</taxon>
        <taxon>Neopterygii</taxon>
        <taxon>Teleostei</taxon>
        <taxon>Ostariophysi</taxon>
        <taxon>Gonorynchiformes</taxon>
        <taxon>Chanidae</taxon>
        <taxon>Chanos</taxon>
    </lineage>
</organism>
<dbReference type="Proteomes" id="UP000504632">
    <property type="component" value="Chromosome 7"/>
</dbReference>
<dbReference type="InterPro" id="IPR001299">
    <property type="entry name" value="Ependymin"/>
</dbReference>
<dbReference type="AlphaFoldDB" id="A0A6J2VVX5"/>
<dbReference type="GO" id="GO:0005509">
    <property type="term" value="F:calcium ion binding"/>
    <property type="evidence" value="ECO:0007669"/>
    <property type="project" value="InterPro"/>
</dbReference>
<reference evidence="3" key="1">
    <citation type="submission" date="2025-08" db="UniProtKB">
        <authorList>
            <consortium name="RefSeq"/>
        </authorList>
    </citation>
    <scope>IDENTIFICATION</scope>
</reference>
<proteinExistence type="inferred from homology"/>
<evidence type="ECO:0000313" key="3">
    <source>
        <dbReference type="RefSeq" id="XP_030635321.1"/>
    </source>
</evidence>
<dbReference type="GO" id="GO:0005576">
    <property type="term" value="C:extracellular region"/>
    <property type="evidence" value="ECO:0007669"/>
    <property type="project" value="InterPro"/>
</dbReference>
<dbReference type="GO" id="GO:0007160">
    <property type="term" value="P:cell-matrix adhesion"/>
    <property type="evidence" value="ECO:0007669"/>
    <property type="project" value="InterPro"/>
</dbReference>
<dbReference type="InParanoid" id="A0A6J2VVX5"/>
<dbReference type="SMART" id="SM00026">
    <property type="entry name" value="EPEND"/>
    <property type="match status" value="1"/>
</dbReference>
<comment type="similarity">
    <text evidence="1">Belongs to the ependymin family.</text>
</comment>
<sequence>SLLLCLAAGCFAQTPQPCTAPPLLMGGFTTSSQNGEVMSTGKYTYDALGQKIRLFQFGQYKNHPFNLDLLLMFNQGVMYKINWLNFTCTSVPMKTDFPPLQIPQTASFLNQVVMGTSSILGQGLLVSNWVGEEPAGQAKYMSTVTEIGCIPVSMMYHTPKTGWIATSFFNNIVGIDDPGKLLPPPFCRFAKKEETEPVNFFTLFA</sequence>
<dbReference type="GeneID" id="115816507"/>
<dbReference type="PANTHER" id="PTHR10697">
    <property type="entry name" value="MAMMALIAN EPENDYMIN-RELATED PROTEIN 1"/>
    <property type="match status" value="1"/>
</dbReference>
<evidence type="ECO:0000256" key="1">
    <source>
        <dbReference type="ARBA" id="ARBA00010771"/>
    </source>
</evidence>
<dbReference type="GO" id="GO:0005764">
    <property type="term" value="C:lysosome"/>
    <property type="evidence" value="ECO:0007669"/>
    <property type="project" value="TreeGrafter"/>
</dbReference>